<gene>
    <name evidence="2" type="ORF">IPOD504_LOCUS4771</name>
</gene>
<feature type="non-terminal residue" evidence="2">
    <location>
        <position position="85"/>
    </location>
</feature>
<evidence type="ECO:0000256" key="1">
    <source>
        <dbReference type="SAM" id="MobiDB-lite"/>
    </source>
</evidence>
<dbReference type="EMBL" id="OW152828">
    <property type="protein sequence ID" value="CAH2044747.1"/>
    <property type="molecule type" value="Genomic_DNA"/>
</dbReference>
<evidence type="ECO:0000313" key="3">
    <source>
        <dbReference type="Proteomes" id="UP000837857"/>
    </source>
</evidence>
<reference evidence="2" key="1">
    <citation type="submission" date="2022-03" db="EMBL/GenBank/DDBJ databases">
        <authorList>
            <person name="Martin H S."/>
        </authorList>
    </citation>
    <scope>NUCLEOTIDE SEQUENCE</scope>
</reference>
<organism evidence="2 3">
    <name type="scientific">Iphiclides podalirius</name>
    <name type="common">scarce swallowtail</name>
    <dbReference type="NCBI Taxonomy" id="110791"/>
    <lineage>
        <taxon>Eukaryota</taxon>
        <taxon>Metazoa</taxon>
        <taxon>Ecdysozoa</taxon>
        <taxon>Arthropoda</taxon>
        <taxon>Hexapoda</taxon>
        <taxon>Insecta</taxon>
        <taxon>Pterygota</taxon>
        <taxon>Neoptera</taxon>
        <taxon>Endopterygota</taxon>
        <taxon>Lepidoptera</taxon>
        <taxon>Glossata</taxon>
        <taxon>Ditrysia</taxon>
        <taxon>Papilionoidea</taxon>
        <taxon>Papilionidae</taxon>
        <taxon>Papilioninae</taxon>
        <taxon>Iphiclides</taxon>
    </lineage>
</organism>
<accession>A0ABN8HZH4</accession>
<keyword evidence="3" id="KW-1185">Reference proteome</keyword>
<protein>
    <submittedName>
        <fullName evidence="2">Uncharacterized protein</fullName>
    </submittedName>
</protein>
<feature type="compositionally biased region" description="Pro residues" evidence="1">
    <location>
        <begin position="16"/>
        <end position="25"/>
    </location>
</feature>
<dbReference type="Proteomes" id="UP000837857">
    <property type="component" value="Chromosome 16"/>
</dbReference>
<proteinExistence type="predicted"/>
<feature type="region of interest" description="Disordered" evidence="1">
    <location>
        <begin position="1"/>
        <end position="31"/>
    </location>
</feature>
<evidence type="ECO:0000313" key="2">
    <source>
        <dbReference type="EMBL" id="CAH2044747.1"/>
    </source>
</evidence>
<sequence length="85" mass="9394">MAPEIDNGGHRTGPIDLPPRPPPAPATINHPPSTECPLACSVVTEKAVIALRVTSRQELRSERSQIEFQARLMTPYSRSPKYRGF</sequence>
<name>A0ABN8HZH4_9NEOP</name>